<name>A0ABC7ZIG2_MYCGT</name>
<dbReference type="GO" id="GO:0016787">
    <property type="term" value="F:hydrolase activity"/>
    <property type="evidence" value="ECO:0007669"/>
    <property type="project" value="UniProtKB-KW"/>
</dbReference>
<evidence type="ECO:0000256" key="3">
    <source>
        <dbReference type="ARBA" id="ARBA00022801"/>
    </source>
</evidence>
<comment type="similarity">
    <text evidence="5">Belongs to the RNase Y family.</text>
</comment>
<comment type="subcellular location">
    <subcellularLocation>
        <location evidence="5">Cell membrane</location>
        <topology evidence="5">Single-pass membrane protein</topology>
    </subcellularLocation>
</comment>
<feature type="transmembrane region" description="Helical" evidence="5">
    <location>
        <begin position="12"/>
        <end position="39"/>
    </location>
</feature>
<evidence type="ECO:0000259" key="6">
    <source>
        <dbReference type="PROSITE" id="PS51831"/>
    </source>
</evidence>
<dbReference type="PANTHER" id="PTHR33525:SF3">
    <property type="entry name" value="RIBONUCLEASE Y"/>
    <property type="match status" value="1"/>
</dbReference>
<dbReference type="InterPro" id="IPR052340">
    <property type="entry name" value="RNase_Y/CdgJ"/>
</dbReference>
<dbReference type="KEGG" id="mgx:CM1_00735"/>
<keyword evidence="4 5" id="KW-0694">RNA-binding</keyword>
<keyword evidence="3 5" id="KW-0378">Hydrolase</keyword>
<evidence type="ECO:0000256" key="1">
    <source>
        <dbReference type="ARBA" id="ARBA00022722"/>
    </source>
</evidence>
<comment type="function">
    <text evidence="5">Endoribonuclease that initiates mRNA decay.</text>
</comment>
<evidence type="ECO:0000256" key="5">
    <source>
        <dbReference type="HAMAP-Rule" id="MF_00335"/>
    </source>
</evidence>
<dbReference type="SMART" id="SM00471">
    <property type="entry name" value="HDc"/>
    <property type="match status" value="1"/>
</dbReference>
<dbReference type="NCBIfam" id="TIGR00277">
    <property type="entry name" value="HDIG"/>
    <property type="match status" value="1"/>
</dbReference>
<dbReference type="Gene3D" id="1.10.3210.10">
    <property type="entry name" value="Hypothetical protein af1432"/>
    <property type="match status" value="1"/>
</dbReference>
<dbReference type="HAMAP" id="MF_00335">
    <property type="entry name" value="RNase_Y"/>
    <property type="match status" value="1"/>
</dbReference>
<keyword evidence="2 5" id="KW-0255">Endonuclease</keyword>
<dbReference type="EC" id="3.1.-.-" evidence="5"/>
<keyword evidence="5" id="KW-0812">Transmembrane</keyword>
<dbReference type="CDD" id="cd00077">
    <property type="entry name" value="HDc"/>
    <property type="match status" value="1"/>
</dbReference>
<sequence length="484" mass="55999">MNNNITNSIAQLFFNTSLFAFLFLIIIAFNLCLFAYLYFQYRIYKKNPKKANNFKANEYEKIKLLKNQNFTESNKLIATTNELNELTSQLDNILVRIINKPLAKLVNDFLDEQIKQIVKLDKNSSDFHSESDNLPFYTKLFNDFHFGVDKLININIKNPLYNWVYSPSFLISESDFRKLNGISGINKKLLVEKLRIEDIVFTDLNKKYEVNVLTESPIKAQKTVLTVRNILMNDYVDNERIESYVQQANFFFTEHCKKIGKEILESLNIFISSSSLHRHFGFLAFRYSFGQNVLSHSLETAFLTAHLAALIELDSELSLKCGLLHDIGKSNDDNGKESHTITGAKLAEQFQLPDDIKYTIANHHNKHIDNTYCRLTQIADKLSAARIGARSDSSLLFKQLKDELKKIVDKTINNFHTTILLGQSGRRLMIWLETKNQNQLLSNEQIIEMVEKIKAEIAKNPITNHFPIKVVIRYNFEHSFNTKS</sequence>
<keyword evidence="5" id="KW-0472">Membrane</keyword>
<dbReference type="InterPro" id="IPR003607">
    <property type="entry name" value="HD/PDEase_dom"/>
</dbReference>
<dbReference type="AlphaFoldDB" id="A0ABC7ZIG2"/>
<proteinExistence type="inferred from homology"/>
<dbReference type="GO" id="GO:0006402">
    <property type="term" value="P:mRNA catabolic process"/>
    <property type="evidence" value="ECO:0007669"/>
    <property type="project" value="UniProtKB-UniRule"/>
</dbReference>
<dbReference type="EMBL" id="CP003772">
    <property type="protein sequence ID" value="AFQ03937.1"/>
    <property type="molecule type" value="Genomic_DNA"/>
</dbReference>
<dbReference type="GO" id="GO:0005886">
    <property type="term" value="C:plasma membrane"/>
    <property type="evidence" value="ECO:0007669"/>
    <property type="project" value="UniProtKB-SubCell"/>
</dbReference>
<dbReference type="SUPFAM" id="SSF109604">
    <property type="entry name" value="HD-domain/PDEase-like"/>
    <property type="match status" value="1"/>
</dbReference>
<evidence type="ECO:0000256" key="2">
    <source>
        <dbReference type="ARBA" id="ARBA00022759"/>
    </source>
</evidence>
<dbReference type="PANTHER" id="PTHR33525">
    <property type="match status" value="1"/>
</dbReference>
<dbReference type="InterPro" id="IPR017705">
    <property type="entry name" value="Ribonuclease_Y"/>
</dbReference>
<accession>A0ABC7ZIG2</accession>
<protein>
    <recommendedName>
        <fullName evidence="5">Ribonuclease Y</fullName>
        <shortName evidence="5">RNase Y</shortName>
        <ecNumber evidence="5">3.1.-.-</ecNumber>
    </recommendedName>
</protein>
<reference evidence="7 8" key="1">
    <citation type="journal article" date="2012" name="J. Bacteriol.">
        <title>Draft Genome Sequences of Four Axenic Mycoplasma genitalium Strains Isolated from Denmark, Japan, and Australia.</title>
        <authorList>
            <person name="McGowin C.L."/>
            <person name="Ma L."/>
            <person name="Jensen J.S."/>
            <person name="Mancuso M.M."/>
            <person name="Hamasuna R."/>
            <person name="Adegboye D."/>
            <person name="Martin D.H."/>
        </authorList>
    </citation>
    <scope>NUCLEOTIDE SEQUENCE [LARGE SCALE GENOMIC DNA]</scope>
    <source>
        <strain evidence="7 8">M6320</strain>
    </source>
</reference>
<keyword evidence="1 5" id="KW-0540">Nuclease</keyword>
<dbReference type="RefSeq" id="WP_014893949.1">
    <property type="nucleotide sequence ID" value="NC_018497.1"/>
</dbReference>
<dbReference type="InterPro" id="IPR006675">
    <property type="entry name" value="HDIG_dom"/>
</dbReference>
<dbReference type="GO" id="GO:0003723">
    <property type="term" value="F:RNA binding"/>
    <property type="evidence" value="ECO:0007669"/>
    <property type="project" value="UniProtKB-UniRule"/>
</dbReference>
<organism evidence="7 8">
    <name type="scientific">Mycoplasmoides genitalium M6320</name>
    <dbReference type="NCBI Taxonomy" id="662945"/>
    <lineage>
        <taxon>Bacteria</taxon>
        <taxon>Bacillati</taxon>
        <taxon>Mycoplasmatota</taxon>
        <taxon>Mycoplasmoidales</taxon>
        <taxon>Mycoplasmoidaceae</taxon>
        <taxon>Mycoplasmoides</taxon>
    </lineage>
</organism>
<evidence type="ECO:0000313" key="8">
    <source>
        <dbReference type="Proteomes" id="UP000005254"/>
    </source>
</evidence>
<dbReference type="InterPro" id="IPR006674">
    <property type="entry name" value="HD_domain"/>
</dbReference>
<feature type="domain" description="HD" evidence="6">
    <location>
        <begin position="293"/>
        <end position="385"/>
    </location>
</feature>
<dbReference type="Proteomes" id="UP000005254">
    <property type="component" value="Chromosome"/>
</dbReference>
<keyword evidence="5" id="KW-1133">Transmembrane helix</keyword>
<dbReference type="NCBIfam" id="NF009346">
    <property type="entry name" value="PRK12705.1-3"/>
    <property type="match status" value="1"/>
</dbReference>
<dbReference type="GO" id="GO:0004521">
    <property type="term" value="F:RNA endonuclease activity"/>
    <property type="evidence" value="ECO:0007669"/>
    <property type="project" value="UniProtKB-UniRule"/>
</dbReference>
<evidence type="ECO:0000256" key="4">
    <source>
        <dbReference type="ARBA" id="ARBA00022884"/>
    </source>
</evidence>
<gene>
    <name evidence="5" type="primary">rny</name>
    <name evidence="7" type="ORF">CM1_00735</name>
</gene>
<keyword evidence="5" id="KW-1003">Cell membrane</keyword>
<dbReference type="PROSITE" id="PS51831">
    <property type="entry name" value="HD"/>
    <property type="match status" value="1"/>
</dbReference>
<evidence type="ECO:0000313" key="7">
    <source>
        <dbReference type="EMBL" id="AFQ03937.1"/>
    </source>
</evidence>
<dbReference type="Pfam" id="PF01966">
    <property type="entry name" value="HD"/>
    <property type="match status" value="1"/>
</dbReference>